<evidence type="ECO:0000259" key="2">
    <source>
        <dbReference type="Pfam" id="PF07714"/>
    </source>
</evidence>
<dbReference type="Proteomes" id="UP000694888">
    <property type="component" value="Unplaced"/>
</dbReference>
<name>A0ABM1VT96_APLCA</name>
<feature type="domain" description="Serine-threonine/tyrosine-protein kinase catalytic" evidence="2">
    <location>
        <begin position="964"/>
        <end position="1056"/>
    </location>
</feature>
<dbReference type="InterPro" id="IPR001245">
    <property type="entry name" value="Ser-Thr/Tyr_kinase_cat_dom"/>
</dbReference>
<evidence type="ECO:0000313" key="4">
    <source>
        <dbReference type="RefSeq" id="XP_035825638.1"/>
    </source>
</evidence>
<dbReference type="RefSeq" id="XP_035825638.1">
    <property type="nucleotide sequence ID" value="XM_035969745.1"/>
</dbReference>
<evidence type="ECO:0000313" key="3">
    <source>
        <dbReference type="Proteomes" id="UP000694888"/>
    </source>
</evidence>
<gene>
    <name evidence="4" type="primary">LOC101857336</name>
</gene>
<feature type="region of interest" description="Disordered" evidence="1">
    <location>
        <begin position="150"/>
        <end position="192"/>
    </location>
</feature>
<dbReference type="InterPro" id="IPR011009">
    <property type="entry name" value="Kinase-like_dom_sf"/>
</dbReference>
<protein>
    <submittedName>
        <fullName evidence="4">Uncharacterized protein LOC101857336 isoform X2</fullName>
    </submittedName>
</protein>
<reference evidence="4" key="1">
    <citation type="submission" date="2025-08" db="UniProtKB">
        <authorList>
            <consortium name="RefSeq"/>
        </authorList>
    </citation>
    <scope>IDENTIFICATION</scope>
</reference>
<dbReference type="SUPFAM" id="SSF56112">
    <property type="entry name" value="Protein kinase-like (PK-like)"/>
    <property type="match status" value="1"/>
</dbReference>
<dbReference type="GeneID" id="101857336"/>
<keyword evidence="3" id="KW-1185">Reference proteome</keyword>
<organism evidence="3 4">
    <name type="scientific">Aplysia californica</name>
    <name type="common">California sea hare</name>
    <dbReference type="NCBI Taxonomy" id="6500"/>
    <lineage>
        <taxon>Eukaryota</taxon>
        <taxon>Metazoa</taxon>
        <taxon>Spiralia</taxon>
        <taxon>Lophotrochozoa</taxon>
        <taxon>Mollusca</taxon>
        <taxon>Gastropoda</taxon>
        <taxon>Heterobranchia</taxon>
        <taxon>Euthyneura</taxon>
        <taxon>Tectipleura</taxon>
        <taxon>Aplysiida</taxon>
        <taxon>Aplysioidea</taxon>
        <taxon>Aplysiidae</taxon>
        <taxon>Aplysia</taxon>
    </lineage>
</organism>
<feature type="compositionally biased region" description="Polar residues" evidence="1">
    <location>
        <begin position="156"/>
        <end position="174"/>
    </location>
</feature>
<dbReference type="Gene3D" id="1.10.510.10">
    <property type="entry name" value="Transferase(Phosphotransferase) domain 1"/>
    <property type="match status" value="1"/>
</dbReference>
<proteinExistence type="predicted"/>
<sequence>MPHVRLKTSLRADVHLAPCMNKKCKRKLQRLVAGLKANNLTCVSRTEYPDCGKYLTWFEQAFKKCTFTIIHRCPDLWGKIKSFESVFSEEMKVRTVEIHDPMLEMDPETTSEEERKLFNDFFDQRMTCDVIDEEDLNEFGIRVYEDLEGYREEEPTSTTEEQLPSFVTESSSVPSPLRSAPQRQAPVKESSTPVLTAQVVPEVSFSGIRQGKADCPEEDTKEADIFEAYTDVFGEKNLPQMFVRKSCLELSGHEEFSYANPEDYLQMRTKIDENKNSLTAIMTTKYIMHQVLPTMYSQHNLMGLACIATCEVHVLRDRALTLLEMAFLQYIRSGERMLNFDDLENIGGLLHTALTDFRNKHRLDNLNQALLSTICRMSNVYLMLMCEIVSLSTESSNNKDKCANFFNTKKGQLLALKTTSDVNRDLKNVDDFVEAVDHSSCVLVRQNSNLFLGEKPSKPKHLLKEMFPVQITVVFEALKKTFNSWDPFIIDFLKGYLESKSKSGVVKKKPLEVPAACNYMLLQGLTHFLMYQSRHVTIRKINSLYEHVMTVIEILLDHPDNKARADSFYLRLLCDNKPLVQELILDKVKAMPGLKRELLEEIKHLLLPLLIVEETNQPHQDSKLQGAWSITSGKFDNTRVLIHVNQLPETFPRQENGQSPKTYHNFPLTELQRLKQLQHSNIIQMFVFQENSVLQLYVCEDYRRMNLQICCKEIALSQERCFEKETWNLILDCTKPDSTYRPSVNTIIHVLKKVADETEGHASELYPVLTDKYRRPSTDYEVGMNRPPDFYIPTVVPIKKDIVSVSDRISRCTLEDQYVFTEKLLHKWPSDMIVKIQLGEVKEVLPVVLVYENEREFPHVEIKIPSSCLGPMSNVTSDLKMGQELGPYVYCFLLVARLLVKLHTLSWVIGDLCPGNTYVESLPSEEVKVYFTSLTHLNYSRSYTEGNIPEDKNVPEDSEVSDRAAPEVKRGGLFSPASDVYCFGIFMRDVLAVHDKAKDKLNDRTDNSLGGAQVEFDQTKEADPNSGIESLQDLIKQCDSFTSRDRPTAEVIVTTLQQVLTEELSYNVPEASPRETPESDV</sequence>
<evidence type="ECO:0000256" key="1">
    <source>
        <dbReference type="SAM" id="MobiDB-lite"/>
    </source>
</evidence>
<accession>A0ABM1VT96</accession>
<dbReference type="Pfam" id="PF07714">
    <property type="entry name" value="PK_Tyr_Ser-Thr"/>
    <property type="match status" value="1"/>
</dbReference>